<dbReference type="Proteomes" id="UP000282086">
    <property type="component" value="Chromosome"/>
</dbReference>
<gene>
    <name evidence="1" type="ORF">NCTC129_03306</name>
</gene>
<dbReference type="GO" id="GO:0016740">
    <property type="term" value="F:transferase activity"/>
    <property type="evidence" value="ECO:0007669"/>
    <property type="project" value="UniProtKB-KW"/>
</dbReference>
<dbReference type="EMBL" id="LR134140">
    <property type="protein sequence ID" value="VDZ97095.1"/>
    <property type="molecule type" value="Genomic_DNA"/>
</dbReference>
<protein>
    <submittedName>
        <fullName evidence="1">Phosphopantetheinyl transferase</fullName>
    </submittedName>
</protein>
<organism evidence="1 2">
    <name type="scientific">Salmonella enterica I</name>
    <dbReference type="NCBI Taxonomy" id="59201"/>
    <lineage>
        <taxon>Bacteria</taxon>
        <taxon>Pseudomonadati</taxon>
        <taxon>Pseudomonadota</taxon>
        <taxon>Gammaproteobacteria</taxon>
        <taxon>Enterobacterales</taxon>
        <taxon>Enterobacteriaceae</taxon>
        <taxon>Salmonella</taxon>
    </lineage>
</organism>
<dbReference type="AlphaFoldDB" id="A0A447N1B9"/>
<proteinExistence type="predicted"/>
<evidence type="ECO:0000313" key="1">
    <source>
        <dbReference type="EMBL" id="VDZ97095.1"/>
    </source>
</evidence>
<sequence length="40" mass="4519">MAKLGWKSLPDIQTRANEPTGRLMRFAQLPAAKSYTLNRS</sequence>
<name>A0A447N1B9_SALET</name>
<reference evidence="1 2" key="1">
    <citation type="submission" date="2018-12" db="EMBL/GenBank/DDBJ databases">
        <authorList>
            <consortium name="Pathogen Informatics"/>
        </authorList>
    </citation>
    <scope>NUCLEOTIDE SEQUENCE [LARGE SCALE GENOMIC DNA]</scope>
    <source>
        <strain evidence="1 2">NCTC129</strain>
    </source>
</reference>
<accession>A0A447N1B9</accession>
<keyword evidence="1" id="KW-0808">Transferase</keyword>
<evidence type="ECO:0000313" key="2">
    <source>
        <dbReference type="Proteomes" id="UP000282086"/>
    </source>
</evidence>